<evidence type="ECO:0000259" key="7">
    <source>
        <dbReference type="Pfam" id="PF09157"/>
    </source>
</evidence>
<dbReference type="EC" id="5.4.99.25" evidence="5"/>
<dbReference type="STRING" id="415747.SAMN03097708_00148"/>
<dbReference type="EMBL" id="FMWD01000001">
    <property type="protein sequence ID" value="SCZ49405.1"/>
    <property type="molecule type" value="Genomic_DNA"/>
</dbReference>
<evidence type="ECO:0000256" key="4">
    <source>
        <dbReference type="ARBA" id="ARBA00023235"/>
    </source>
</evidence>
<dbReference type="PANTHER" id="PTHR13767">
    <property type="entry name" value="TRNA-PSEUDOURIDINE SYNTHASE"/>
    <property type="match status" value="1"/>
</dbReference>
<dbReference type="SUPFAM" id="SSF88697">
    <property type="entry name" value="PUA domain-like"/>
    <property type="match status" value="1"/>
</dbReference>
<sequence length="306" mass="33496">MARRQKRRGRKISGILLLDKPVGLTSNAALQEVKRLYKADKAGHTGNLDPLASGLLPVCFGEATKLSAFLLDSDKVYIGVCKLGERTASGDAEAEVFERRPTDGVTSARVEEVLEGFRGAIQQIPPMHSAIKRQGQPLYKLAHQGIEVEREPRSVHIHELRMLRLEGDELEIYVHCSKGTYIRTLAEDIGEALGCGAHLSQLRRTAVGPFTEGGMVTMEALEEKGRQGFDALDDLLLPMEEALSGWPAVALTDTSAFYVRQGQPVLVPQAPTVGWVRLFGPEQEFLGVGHVLDDGRIAPKRLVRAS</sequence>
<dbReference type="GO" id="GO:0031119">
    <property type="term" value="P:tRNA pseudouridine synthesis"/>
    <property type="evidence" value="ECO:0007669"/>
    <property type="project" value="UniProtKB-UniRule"/>
</dbReference>
<feature type="domain" description="tRNA pseudouridylate synthase B C-terminal" evidence="8">
    <location>
        <begin position="183"/>
        <end position="243"/>
    </location>
</feature>
<keyword evidence="10" id="KW-1185">Reference proteome</keyword>
<evidence type="ECO:0000259" key="6">
    <source>
        <dbReference type="Pfam" id="PF01509"/>
    </source>
</evidence>
<dbReference type="AlphaFoldDB" id="A0A1G5PIR3"/>
<comment type="catalytic activity">
    <reaction evidence="1 5">
        <text>uridine(55) in tRNA = pseudouridine(55) in tRNA</text>
        <dbReference type="Rhea" id="RHEA:42532"/>
        <dbReference type="Rhea" id="RHEA-COMP:10101"/>
        <dbReference type="Rhea" id="RHEA-COMP:10102"/>
        <dbReference type="ChEBI" id="CHEBI:65314"/>
        <dbReference type="ChEBI" id="CHEBI:65315"/>
        <dbReference type="EC" id="5.4.99.25"/>
    </reaction>
</comment>
<accession>A0A1G5PIR3</accession>
<comment type="similarity">
    <text evidence="2 5">Belongs to the pseudouridine synthase TruB family. Type 1 subfamily.</text>
</comment>
<reference evidence="9 10" key="1">
    <citation type="submission" date="2016-10" db="EMBL/GenBank/DDBJ databases">
        <authorList>
            <person name="de Groot N.N."/>
        </authorList>
    </citation>
    <scope>NUCLEOTIDE SEQUENCE [LARGE SCALE GENOMIC DNA]</scope>
    <source>
        <strain evidence="9 10">HLD2</strain>
    </source>
</reference>
<evidence type="ECO:0000313" key="9">
    <source>
        <dbReference type="EMBL" id="SCZ49405.1"/>
    </source>
</evidence>
<dbReference type="RefSeq" id="WP_092991607.1">
    <property type="nucleotide sequence ID" value="NZ_FMWD01000001.1"/>
</dbReference>
<dbReference type="OrthoDB" id="9802309at2"/>
<evidence type="ECO:0000256" key="3">
    <source>
        <dbReference type="ARBA" id="ARBA00022694"/>
    </source>
</evidence>
<evidence type="ECO:0000256" key="5">
    <source>
        <dbReference type="HAMAP-Rule" id="MF_01080"/>
    </source>
</evidence>
<evidence type="ECO:0000256" key="2">
    <source>
        <dbReference type="ARBA" id="ARBA00005642"/>
    </source>
</evidence>
<dbReference type="InterPro" id="IPR036974">
    <property type="entry name" value="PUA_sf"/>
</dbReference>
<evidence type="ECO:0000313" key="10">
    <source>
        <dbReference type="Proteomes" id="UP000199648"/>
    </source>
</evidence>
<dbReference type="GO" id="GO:1990481">
    <property type="term" value="P:mRNA pseudouridine synthesis"/>
    <property type="evidence" value="ECO:0007669"/>
    <property type="project" value="TreeGrafter"/>
</dbReference>
<proteinExistence type="inferred from homology"/>
<feature type="active site" description="Nucleophile" evidence="5">
    <location>
        <position position="49"/>
    </location>
</feature>
<dbReference type="HAMAP" id="MF_01080">
    <property type="entry name" value="TruB_bact"/>
    <property type="match status" value="1"/>
</dbReference>
<dbReference type="Proteomes" id="UP000199648">
    <property type="component" value="Unassembled WGS sequence"/>
</dbReference>
<dbReference type="PANTHER" id="PTHR13767:SF2">
    <property type="entry name" value="PSEUDOURIDYLATE SYNTHASE TRUB1"/>
    <property type="match status" value="1"/>
</dbReference>
<protein>
    <recommendedName>
        <fullName evidence="5">tRNA pseudouridine synthase B</fullName>
        <ecNumber evidence="5">5.4.99.25</ecNumber>
    </recommendedName>
    <alternativeName>
        <fullName evidence="5">tRNA pseudouridine(55) synthase</fullName>
        <shortName evidence="5">Psi55 synthase</shortName>
    </alternativeName>
    <alternativeName>
        <fullName evidence="5">tRNA pseudouridylate synthase</fullName>
    </alternativeName>
    <alternativeName>
        <fullName evidence="5">tRNA-uridine isomerase</fullName>
    </alternativeName>
</protein>
<dbReference type="SUPFAM" id="SSF55120">
    <property type="entry name" value="Pseudouridine synthase"/>
    <property type="match status" value="1"/>
</dbReference>
<dbReference type="Pfam" id="PF09157">
    <property type="entry name" value="TruB-C_2"/>
    <property type="match status" value="1"/>
</dbReference>
<gene>
    <name evidence="5" type="primary">truB</name>
    <name evidence="9" type="ORF">SAMN03097708_00148</name>
</gene>
<dbReference type="CDD" id="cd02573">
    <property type="entry name" value="PseudoU_synth_EcTruB"/>
    <property type="match status" value="1"/>
</dbReference>
<dbReference type="Gene3D" id="2.30.130.10">
    <property type="entry name" value="PUA domain"/>
    <property type="match status" value="1"/>
</dbReference>
<dbReference type="Gene3D" id="3.30.2350.10">
    <property type="entry name" value="Pseudouridine synthase"/>
    <property type="match status" value="1"/>
</dbReference>
<feature type="domain" description="tRNA pseudouridine synthase II TruB subfamily 1 C-terminal" evidence="7">
    <location>
        <begin position="247"/>
        <end position="303"/>
    </location>
</feature>
<dbReference type="InterPro" id="IPR015947">
    <property type="entry name" value="PUA-like_sf"/>
</dbReference>
<organism evidence="9 10">
    <name type="scientific">Thiohalomonas denitrificans</name>
    <dbReference type="NCBI Taxonomy" id="415747"/>
    <lineage>
        <taxon>Bacteria</taxon>
        <taxon>Pseudomonadati</taxon>
        <taxon>Pseudomonadota</taxon>
        <taxon>Gammaproteobacteria</taxon>
        <taxon>Thiohalomonadales</taxon>
        <taxon>Thiohalomonadaceae</taxon>
        <taxon>Thiohalomonas</taxon>
    </lineage>
</organism>
<dbReference type="GO" id="GO:0003723">
    <property type="term" value="F:RNA binding"/>
    <property type="evidence" value="ECO:0007669"/>
    <property type="project" value="InterPro"/>
</dbReference>
<dbReference type="CDD" id="cd21152">
    <property type="entry name" value="PUA_TruB_bacterial"/>
    <property type="match status" value="1"/>
</dbReference>
<dbReference type="InterPro" id="IPR015240">
    <property type="entry name" value="tRNA_sdUridine_synth_fam1_C"/>
</dbReference>
<dbReference type="Pfam" id="PF16198">
    <property type="entry name" value="TruB_C_2"/>
    <property type="match status" value="1"/>
</dbReference>
<dbReference type="InterPro" id="IPR014780">
    <property type="entry name" value="tRNA_psdUridine_synth_TruB"/>
</dbReference>
<dbReference type="FunFam" id="2.30.130.10:FF:000012">
    <property type="entry name" value="tRNA pseudouridine synthase B"/>
    <property type="match status" value="1"/>
</dbReference>
<evidence type="ECO:0000259" key="8">
    <source>
        <dbReference type="Pfam" id="PF16198"/>
    </source>
</evidence>
<dbReference type="InterPro" id="IPR020103">
    <property type="entry name" value="PsdUridine_synth_cat_dom_sf"/>
</dbReference>
<name>A0A1G5PIR3_9GAMM</name>
<comment type="function">
    <text evidence="5">Responsible for synthesis of pseudouridine from uracil-55 in the psi GC loop of transfer RNAs.</text>
</comment>
<keyword evidence="3 5" id="KW-0819">tRNA processing</keyword>
<evidence type="ECO:0000256" key="1">
    <source>
        <dbReference type="ARBA" id="ARBA00000385"/>
    </source>
</evidence>
<dbReference type="GO" id="GO:0160148">
    <property type="term" value="F:tRNA pseudouridine(55) synthase activity"/>
    <property type="evidence" value="ECO:0007669"/>
    <property type="project" value="UniProtKB-EC"/>
</dbReference>
<dbReference type="InterPro" id="IPR002501">
    <property type="entry name" value="PsdUridine_synth_N"/>
</dbReference>
<feature type="domain" description="Pseudouridine synthase II N-terminal" evidence="6">
    <location>
        <begin position="34"/>
        <end position="182"/>
    </location>
</feature>
<dbReference type="InterPro" id="IPR032819">
    <property type="entry name" value="TruB_C"/>
</dbReference>
<dbReference type="Pfam" id="PF01509">
    <property type="entry name" value="TruB_N"/>
    <property type="match status" value="1"/>
</dbReference>
<keyword evidence="4 5" id="KW-0413">Isomerase</keyword>
<dbReference type="NCBIfam" id="TIGR00431">
    <property type="entry name" value="TruB"/>
    <property type="match status" value="1"/>
</dbReference>